<feature type="transmembrane region" description="Helical" evidence="1">
    <location>
        <begin position="41"/>
        <end position="66"/>
    </location>
</feature>
<feature type="transmembrane region" description="Helical" evidence="1">
    <location>
        <begin position="132"/>
        <end position="151"/>
    </location>
</feature>
<keyword evidence="1" id="KW-0812">Transmembrane</keyword>
<evidence type="ECO:0000256" key="1">
    <source>
        <dbReference type="SAM" id="Phobius"/>
    </source>
</evidence>
<keyword evidence="1" id="KW-1133">Transmembrane helix</keyword>
<dbReference type="AlphaFoldDB" id="A0A7Z0QN80"/>
<organism evidence="2 3">
    <name type="scientific">Luteimonas deserti</name>
    <dbReference type="NCBI Taxonomy" id="2752306"/>
    <lineage>
        <taxon>Bacteria</taxon>
        <taxon>Pseudomonadati</taxon>
        <taxon>Pseudomonadota</taxon>
        <taxon>Gammaproteobacteria</taxon>
        <taxon>Lysobacterales</taxon>
        <taxon>Lysobacteraceae</taxon>
        <taxon>Luteimonas</taxon>
    </lineage>
</organism>
<protein>
    <submittedName>
        <fullName evidence="2">Uncharacterized protein</fullName>
    </submittedName>
</protein>
<dbReference type="RefSeq" id="WP_180543626.1">
    <property type="nucleotide sequence ID" value="NZ_JACCJZ010000008.1"/>
</dbReference>
<name>A0A7Z0QN80_9GAMM</name>
<keyword evidence="3" id="KW-1185">Reference proteome</keyword>
<reference evidence="2 3" key="1">
    <citation type="submission" date="2020-07" db="EMBL/GenBank/DDBJ databases">
        <title>isolation of Luteimonas sp. SJ-16.</title>
        <authorList>
            <person name="Huang X.-X."/>
            <person name="Xu L."/>
            <person name="Sun J.-Q."/>
        </authorList>
    </citation>
    <scope>NUCLEOTIDE SEQUENCE [LARGE SCALE GENOMIC DNA]</scope>
    <source>
        <strain evidence="2 3">SJ-16</strain>
    </source>
</reference>
<evidence type="ECO:0000313" key="2">
    <source>
        <dbReference type="EMBL" id="NYZ61751.1"/>
    </source>
</evidence>
<accession>A0A7Z0QN80</accession>
<proteinExistence type="predicted"/>
<dbReference type="Proteomes" id="UP000589896">
    <property type="component" value="Unassembled WGS sequence"/>
</dbReference>
<keyword evidence="1" id="KW-0472">Membrane</keyword>
<gene>
    <name evidence="2" type="ORF">H0E82_03090</name>
</gene>
<sequence length="172" mass="18659">MSREDVIAIAARVFAVFLLVTVVRSFPSAVALIGQDGPQPSLILVGVVLASSIAVCAILWFFPLTIARKLLPAMSEPRSETSMSGSVALSVGLTLLGVWVLAYALPDAIYWTTIFLLTRSPEFGHFEWGREQIAHIVTTVAELVLAIWLVFGSTGIKRLILRCRHGKIEGLA</sequence>
<comment type="caution">
    <text evidence="2">The sequence shown here is derived from an EMBL/GenBank/DDBJ whole genome shotgun (WGS) entry which is preliminary data.</text>
</comment>
<dbReference type="EMBL" id="JACCJZ010000008">
    <property type="protein sequence ID" value="NYZ61751.1"/>
    <property type="molecule type" value="Genomic_DNA"/>
</dbReference>
<feature type="transmembrane region" description="Helical" evidence="1">
    <location>
        <begin position="87"/>
        <end position="112"/>
    </location>
</feature>
<evidence type="ECO:0000313" key="3">
    <source>
        <dbReference type="Proteomes" id="UP000589896"/>
    </source>
</evidence>